<dbReference type="PANTHER" id="PTHR11085">
    <property type="entry name" value="NAD-DEPENDENT PROTEIN DEACYLASE SIRTUIN-5, MITOCHONDRIAL-RELATED"/>
    <property type="match status" value="1"/>
</dbReference>
<dbReference type="SUPFAM" id="SSF52467">
    <property type="entry name" value="DHS-like NAD/FAD-binding domain"/>
    <property type="match status" value="1"/>
</dbReference>
<dbReference type="EMBL" id="WBMO01000001">
    <property type="protein sequence ID" value="MDV2476092.1"/>
    <property type="molecule type" value="Genomic_DNA"/>
</dbReference>
<comment type="caution">
    <text evidence="6">The sequence shown here is derived from an EMBL/GenBank/DDBJ whole genome shotgun (WGS) entry which is preliminary data.</text>
</comment>
<feature type="active site" description="Proton acceptor" evidence="3 4">
    <location>
        <position position="118"/>
    </location>
</feature>
<comment type="subcellular location">
    <subcellularLocation>
        <location evidence="3">Cytoplasm</location>
    </subcellularLocation>
</comment>
<keyword evidence="3 4" id="KW-0479">Metal-binding</keyword>
<feature type="binding site" evidence="3 4">
    <location>
        <position position="126"/>
    </location>
    <ligand>
        <name>Zn(2+)</name>
        <dbReference type="ChEBI" id="CHEBI:29105"/>
    </ligand>
</feature>
<evidence type="ECO:0000313" key="6">
    <source>
        <dbReference type="EMBL" id="MDV2476092.1"/>
    </source>
</evidence>
<dbReference type="EC" id="2.3.1.286" evidence="3"/>
<comment type="caution">
    <text evidence="3">Lacks conserved residue(s) required for the propagation of feature annotation.</text>
</comment>
<dbReference type="InterPro" id="IPR026591">
    <property type="entry name" value="Sirtuin_cat_small_dom_sf"/>
</dbReference>
<reference evidence="6 7" key="1">
    <citation type="submission" date="2019-10" db="EMBL/GenBank/DDBJ databases">
        <title>Draft Genome Assembly of Rhodococcus zopfii DSM44189.</title>
        <authorList>
            <person name="Sutton J.M."/>
            <person name="Akob D.M."/>
            <person name="Bushman T.J."/>
        </authorList>
    </citation>
    <scope>NUCLEOTIDE SEQUENCE [LARGE SCALE GENOMIC DNA]</scope>
    <source>
        <strain evidence="6 7">DSM 44189</strain>
    </source>
</reference>
<dbReference type="Gene3D" id="3.40.50.1220">
    <property type="entry name" value="TPP-binding domain"/>
    <property type="match status" value="1"/>
</dbReference>
<dbReference type="PANTHER" id="PTHR11085:SF4">
    <property type="entry name" value="NAD-DEPENDENT PROTEIN DEACYLASE"/>
    <property type="match status" value="1"/>
</dbReference>
<dbReference type="InterPro" id="IPR026590">
    <property type="entry name" value="Ssirtuin_cat_dom"/>
</dbReference>
<evidence type="ECO:0000256" key="2">
    <source>
        <dbReference type="ARBA" id="ARBA00023027"/>
    </source>
</evidence>
<feature type="binding site" evidence="3 4">
    <location>
        <position position="154"/>
    </location>
    <ligand>
        <name>Zn(2+)</name>
        <dbReference type="ChEBI" id="CHEBI:29105"/>
    </ligand>
</feature>
<comment type="catalytic activity">
    <reaction evidence="3">
        <text>N(6)-acetyl-L-lysyl-[protein] + NAD(+) + H2O = 2''-O-acetyl-ADP-D-ribose + nicotinamide + L-lysyl-[protein]</text>
        <dbReference type="Rhea" id="RHEA:43636"/>
        <dbReference type="Rhea" id="RHEA-COMP:9752"/>
        <dbReference type="Rhea" id="RHEA-COMP:10731"/>
        <dbReference type="ChEBI" id="CHEBI:15377"/>
        <dbReference type="ChEBI" id="CHEBI:17154"/>
        <dbReference type="ChEBI" id="CHEBI:29969"/>
        <dbReference type="ChEBI" id="CHEBI:57540"/>
        <dbReference type="ChEBI" id="CHEBI:61930"/>
        <dbReference type="ChEBI" id="CHEBI:83767"/>
        <dbReference type="EC" id="2.3.1.286"/>
    </reaction>
</comment>
<proteinExistence type="inferred from homology"/>
<comment type="domain">
    <text evidence="3">2 residues (Tyr-67 and Arg-70) present in a large hydrophobic pocket are probably involved in substrate specificity. They are important for desuccinylation activity, but dispensable for deacetylation activity.</text>
</comment>
<comment type="function">
    <text evidence="3">NAD-dependent lysine deacetylase and desuccinylase that specifically removes acetyl and succinyl groups on target proteins. Modulates the activities of several proteins which are inactive in their acylated form.</text>
</comment>
<keyword evidence="3 4" id="KW-0862">Zinc</keyword>
<accession>A0ABU3WQR2</accession>
<feature type="domain" description="Deacetylase sirtuin-type" evidence="5">
    <location>
        <begin position="1"/>
        <end position="247"/>
    </location>
</feature>
<dbReference type="InterPro" id="IPR050134">
    <property type="entry name" value="NAD-dep_sirtuin_deacylases"/>
</dbReference>
<dbReference type="Pfam" id="PF02146">
    <property type="entry name" value="SIR2"/>
    <property type="match status" value="1"/>
</dbReference>
<comment type="catalytic activity">
    <reaction evidence="3">
        <text>N(6)-succinyl-L-lysyl-[protein] + NAD(+) + H2O = 2''-O-succinyl-ADP-D-ribose + nicotinamide + L-lysyl-[protein]</text>
        <dbReference type="Rhea" id="RHEA:47668"/>
        <dbReference type="Rhea" id="RHEA-COMP:9752"/>
        <dbReference type="Rhea" id="RHEA-COMP:11877"/>
        <dbReference type="ChEBI" id="CHEBI:15377"/>
        <dbReference type="ChEBI" id="CHEBI:17154"/>
        <dbReference type="ChEBI" id="CHEBI:29969"/>
        <dbReference type="ChEBI" id="CHEBI:57540"/>
        <dbReference type="ChEBI" id="CHEBI:87830"/>
        <dbReference type="ChEBI" id="CHEBI:87832"/>
    </reaction>
</comment>
<evidence type="ECO:0000256" key="1">
    <source>
        <dbReference type="ARBA" id="ARBA00022679"/>
    </source>
</evidence>
<name>A0ABU3WQR2_9NOCA</name>
<evidence type="ECO:0000259" key="5">
    <source>
        <dbReference type="PROSITE" id="PS50305"/>
    </source>
</evidence>
<dbReference type="InterPro" id="IPR029035">
    <property type="entry name" value="DHS-like_NAD/FAD-binding_dom"/>
</dbReference>
<dbReference type="Gene3D" id="3.30.1600.10">
    <property type="entry name" value="SIR2/SIRT2 'Small Domain"/>
    <property type="match status" value="1"/>
</dbReference>
<dbReference type="HAMAP" id="MF_01121">
    <property type="entry name" value="Sirtuin_ClassIII"/>
    <property type="match status" value="1"/>
</dbReference>
<dbReference type="PROSITE" id="PS50305">
    <property type="entry name" value="SIRTUIN"/>
    <property type="match status" value="1"/>
</dbReference>
<dbReference type="InterPro" id="IPR003000">
    <property type="entry name" value="Sirtuin"/>
</dbReference>
<gene>
    <name evidence="3" type="primary">cobB</name>
    <name evidence="6" type="ORF">F8M49_13420</name>
</gene>
<dbReference type="InterPro" id="IPR027546">
    <property type="entry name" value="Sirtuin_class_III"/>
</dbReference>
<organism evidence="6 7">
    <name type="scientific">Rhodococcus zopfii</name>
    <dbReference type="NCBI Taxonomy" id="43772"/>
    <lineage>
        <taxon>Bacteria</taxon>
        <taxon>Bacillati</taxon>
        <taxon>Actinomycetota</taxon>
        <taxon>Actinomycetes</taxon>
        <taxon>Mycobacteriales</taxon>
        <taxon>Nocardiaceae</taxon>
        <taxon>Rhodococcus</taxon>
    </lineage>
</organism>
<feature type="binding site" evidence="3">
    <location>
        <begin position="100"/>
        <end position="103"/>
    </location>
    <ligand>
        <name>NAD(+)</name>
        <dbReference type="ChEBI" id="CHEBI:57540"/>
    </ligand>
</feature>
<feature type="binding site" evidence="3">
    <location>
        <position position="70"/>
    </location>
    <ligand>
        <name>substrate</name>
    </ligand>
</feature>
<dbReference type="CDD" id="cd01412">
    <property type="entry name" value="SIRT5_Af1_CobB"/>
    <property type="match status" value="1"/>
</dbReference>
<evidence type="ECO:0000256" key="4">
    <source>
        <dbReference type="PROSITE-ProRule" id="PRU00236"/>
    </source>
</evidence>
<keyword evidence="3" id="KW-0963">Cytoplasm</keyword>
<feature type="binding site" evidence="3 4">
    <location>
        <position position="129"/>
    </location>
    <ligand>
        <name>Zn(2+)</name>
        <dbReference type="ChEBI" id="CHEBI:29105"/>
    </ligand>
</feature>
<dbReference type="Proteomes" id="UP001275440">
    <property type="component" value="Unassembled WGS sequence"/>
</dbReference>
<protein>
    <recommendedName>
        <fullName evidence="3">NAD-dependent protein deacylase</fullName>
        <ecNumber evidence="3">2.3.1.286</ecNumber>
    </recommendedName>
    <alternativeName>
        <fullName evidence="3">Regulatory protein SIR2 homolog</fullName>
    </alternativeName>
</protein>
<dbReference type="NCBIfam" id="NF001753">
    <property type="entry name" value="PRK00481.1-3"/>
    <property type="match status" value="1"/>
</dbReference>
<feature type="binding site" evidence="3">
    <location>
        <begin position="191"/>
        <end position="193"/>
    </location>
    <ligand>
        <name>NAD(+)</name>
        <dbReference type="ChEBI" id="CHEBI:57540"/>
    </ligand>
</feature>
<feature type="binding site" evidence="3">
    <location>
        <position position="235"/>
    </location>
    <ligand>
        <name>NAD(+)</name>
        <dbReference type="ChEBI" id="CHEBI:57540"/>
    </ligand>
</feature>
<feature type="binding site" evidence="3">
    <location>
        <position position="67"/>
    </location>
    <ligand>
        <name>substrate</name>
    </ligand>
</feature>
<evidence type="ECO:0000313" key="7">
    <source>
        <dbReference type="Proteomes" id="UP001275440"/>
    </source>
</evidence>
<sequence length="247" mass="26037">MSVPSEILDLARAARRVVVLTGAGMSAESGVPTFRDAQTGLWSEFDATYLATPEGWHADPATVWAWYQWRVALVRQVEPNAGHHALARWAHAAEVHIVTQNVDDLHERAGSVVRAHLHGSLFAPRCADCESAAELPDPPAEPVAQLTPPACAHCGGAVRPGVVWFGELLPRAPWQAATDVVADADLLLVVGTSGVVYPAAGLPALARGHGVPVVEIGPEPTEISDQASHVWRTTAAIGLPALVAALQ</sequence>
<keyword evidence="1" id="KW-0808">Transferase</keyword>
<keyword evidence="7" id="KW-1185">Reference proteome</keyword>
<comment type="similarity">
    <text evidence="3">Belongs to the sirtuin family. Class III subfamily.</text>
</comment>
<evidence type="ECO:0000256" key="3">
    <source>
        <dbReference type="HAMAP-Rule" id="MF_01121"/>
    </source>
</evidence>
<comment type="cofactor">
    <cofactor evidence="3">
        <name>Zn(2+)</name>
        <dbReference type="ChEBI" id="CHEBI:29105"/>
    </cofactor>
    <text evidence="3">Binds 1 zinc ion per subunit.</text>
</comment>
<feature type="binding site" evidence="3 4">
    <location>
        <position position="151"/>
    </location>
    <ligand>
        <name>Zn(2+)</name>
        <dbReference type="ChEBI" id="CHEBI:29105"/>
    </ligand>
</feature>
<keyword evidence="2 3" id="KW-0520">NAD</keyword>
<dbReference type="RefSeq" id="WP_072812825.1">
    <property type="nucleotide sequence ID" value="NZ_JAHWLX010000094.1"/>
</dbReference>